<evidence type="ECO:0000256" key="6">
    <source>
        <dbReference type="ARBA" id="ARBA00023136"/>
    </source>
</evidence>
<evidence type="ECO:0000259" key="8">
    <source>
        <dbReference type="PROSITE" id="PS50928"/>
    </source>
</evidence>
<name>A0A6J4VET0_9BACT</name>
<gene>
    <name evidence="9" type="ORF">AVDCRST_MAG49-4267</name>
</gene>
<feature type="domain" description="ABC transmembrane type-1" evidence="8">
    <location>
        <begin position="84"/>
        <end position="307"/>
    </location>
</feature>
<evidence type="ECO:0000256" key="3">
    <source>
        <dbReference type="ARBA" id="ARBA00022475"/>
    </source>
</evidence>
<dbReference type="PANTHER" id="PTHR30193:SF37">
    <property type="entry name" value="INNER MEMBRANE ABC TRANSPORTER PERMEASE PROTEIN YCJO"/>
    <property type="match status" value="1"/>
</dbReference>
<dbReference type="PROSITE" id="PS50928">
    <property type="entry name" value="ABC_TM1"/>
    <property type="match status" value="1"/>
</dbReference>
<keyword evidence="4 7" id="KW-0812">Transmembrane</keyword>
<evidence type="ECO:0000256" key="5">
    <source>
        <dbReference type="ARBA" id="ARBA00022989"/>
    </source>
</evidence>
<keyword evidence="6 7" id="KW-0472">Membrane</keyword>
<evidence type="ECO:0000256" key="1">
    <source>
        <dbReference type="ARBA" id="ARBA00004651"/>
    </source>
</evidence>
<feature type="transmembrane region" description="Helical" evidence="7">
    <location>
        <begin position="235"/>
        <end position="252"/>
    </location>
</feature>
<evidence type="ECO:0000256" key="7">
    <source>
        <dbReference type="RuleBase" id="RU363032"/>
    </source>
</evidence>
<dbReference type="InterPro" id="IPR035906">
    <property type="entry name" value="MetI-like_sf"/>
</dbReference>
<comment type="subcellular location">
    <subcellularLocation>
        <location evidence="1 7">Cell membrane</location>
        <topology evidence="1 7">Multi-pass membrane protein</topology>
    </subcellularLocation>
</comment>
<protein>
    <submittedName>
        <fullName evidence="9">N-Acetyl-D-glucosamine ABC transport system, permease protein</fullName>
    </submittedName>
</protein>
<proteinExistence type="inferred from homology"/>
<feature type="transmembrane region" description="Helical" evidence="7">
    <location>
        <begin position="195"/>
        <end position="214"/>
    </location>
</feature>
<organism evidence="9">
    <name type="scientific">uncultured Thermomicrobiales bacterium</name>
    <dbReference type="NCBI Taxonomy" id="1645740"/>
    <lineage>
        <taxon>Bacteria</taxon>
        <taxon>Pseudomonadati</taxon>
        <taxon>Thermomicrobiota</taxon>
        <taxon>Thermomicrobia</taxon>
        <taxon>Thermomicrobiales</taxon>
        <taxon>environmental samples</taxon>
    </lineage>
</organism>
<dbReference type="GO" id="GO:0005886">
    <property type="term" value="C:plasma membrane"/>
    <property type="evidence" value="ECO:0007669"/>
    <property type="project" value="UniProtKB-SubCell"/>
</dbReference>
<sequence length="315" mass="34385">MAVIAAPRQRASRRPRMTFARRQALWGYLLVLPVSLVLLALVAYPFVYAIYISFTDRVVGNPGGWVGFDNFRYLARWSSFGRAVQNTITLVVVTDVLKLGLGLGLALLLNEPLRGRGLFRAAVLLPWAMPGFVAFLTWKLLLVPIGGGLNLVLNETGLMAVPEALGLGSNGIIDWLGQRSTALPAVIAATTWRGFPFWCISFLAALQQVPNELYEAAKIDGASRFQRFRDVTVPAIRQVVLVVALLSSIWTANSFEHIWIMTQGGPSDATMVFPVLAYFGMQSQRLGEAAAVSVALVPALLILVFVVTALVRDDD</sequence>
<dbReference type="AlphaFoldDB" id="A0A6J4VET0"/>
<comment type="similarity">
    <text evidence="7">Belongs to the binding-protein-dependent transport system permease family.</text>
</comment>
<dbReference type="PANTHER" id="PTHR30193">
    <property type="entry name" value="ABC TRANSPORTER PERMEASE PROTEIN"/>
    <property type="match status" value="1"/>
</dbReference>
<dbReference type="EMBL" id="CADCWG010000307">
    <property type="protein sequence ID" value="CAA9576621.1"/>
    <property type="molecule type" value="Genomic_DNA"/>
</dbReference>
<feature type="transmembrane region" description="Helical" evidence="7">
    <location>
        <begin position="25"/>
        <end position="51"/>
    </location>
</feature>
<keyword evidence="3" id="KW-1003">Cell membrane</keyword>
<evidence type="ECO:0000256" key="2">
    <source>
        <dbReference type="ARBA" id="ARBA00022448"/>
    </source>
</evidence>
<feature type="transmembrane region" description="Helical" evidence="7">
    <location>
        <begin position="291"/>
        <end position="311"/>
    </location>
</feature>
<keyword evidence="5 7" id="KW-1133">Transmembrane helix</keyword>
<dbReference type="SUPFAM" id="SSF161098">
    <property type="entry name" value="MetI-like"/>
    <property type="match status" value="1"/>
</dbReference>
<dbReference type="GO" id="GO:0055085">
    <property type="term" value="P:transmembrane transport"/>
    <property type="evidence" value="ECO:0007669"/>
    <property type="project" value="InterPro"/>
</dbReference>
<reference evidence="9" key="1">
    <citation type="submission" date="2020-02" db="EMBL/GenBank/DDBJ databases">
        <authorList>
            <person name="Meier V. D."/>
        </authorList>
    </citation>
    <scope>NUCLEOTIDE SEQUENCE</scope>
    <source>
        <strain evidence="9">AVDCRST_MAG49</strain>
    </source>
</reference>
<evidence type="ECO:0000256" key="4">
    <source>
        <dbReference type="ARBA" id="ARBA00022692"/>
    </source>
</evidence>
<accession>A0A6J4VET0</accession>
<feature type="transmembrane region" description="Helical" evidence="7">
    <location>
        <begin position="121"/>
        <end position="141"/>
    </location>
</feature>
<feature type="transmembrane region" description="Helical" evidence="7">
    <location>
        <begin position="87"/>
        <end position="109"/>
    </location>
</feature>
<dbReference type="InterPro" id="IPR051393">
    <property type="entry name" value="ABC_transporter_permease"/>
</dbReference>
<keyword evidence="2 7" id="KW-0813">Transport</keyword>
<dbReference type="Pfam" id="PF00528">
    <property type="entry name" value="BPD_transp_1"/>
    <property type="match status" value="1"/>
</dbReference>
<dbReference type="Gene3D" id="1.10.3720.10">
    <property type="entry name" value="MetI-like"/>
    <property type="match status" value="1"/>
</dbReference>
<evidence type="ECO:0000313" key="9">
    <source>
        <dbReference type="EMBL" id="CAA9576621.1"/>
    </source>
</evidence>
<dbReference type="CDD" id="cd06261">
    <property type="entry name" value="TM_PBP2"/>
    <property type="match status" value="1"/>
</dbReference>
<dbReference type="InterPro" id="IPR000515">
    <property type="entry name" value="MetI-like"/>
</dbReference>